<name>A0ABY6K6T5_9ARAC</name>
<keyword evidence="2" id="KW-1185">Reference proteome</keyword>
<accession>A0ABY6K6T5</accession>
<protein>
    <submittedName>
        <fullName evidence="1">Uncharacterized protein</fullName>
    </submittedName>
</protein>
<sequence length="132" mass="15114">MSMVRGFIKIYQAWRSSTKVNGVPVCLLNTAGHSRGMYHKQSIEENPLTVCRRSHLQINGDYYKSSTPPNVKLIHGEINSKENSSMDWDRSTWTQSFIQVKMTCYSIIIKSSVLNDQGLRNRGISNGKFWNN</sequence>
<dbReference type="Proteomes" id="UP001235939">
    <property type="component" value="Chromosome 02"/>
</dbReference>
<dbReference type="EMBL" id="CP092864">
    <property type="protein sequence ID" value="UYV64006.1"/>
    <property type="molecule type" value="Genomic_DNA"/>
</dbReference>
<gene>
    <name evidence="1" type="ORF">LAZ67_2006313</name>
</gene>
<organism evidence="1 2">
    <name type="scientific">Cordylochernes scorpioides</name>
    <dbReference type="NCBI Taxonomy" id="51811"/>
    <lineage>
        <taxon>Eukaryota</taxon>
        <taxon>Metazoa</taxon>
        <taxon>Ecdysozoa</taxon>
        <taxon>Arthropoda</taxon>
        <taxon>Chelicerata</taxon>
        <taxon>Arachnida</taxon>
        <taxon>Pseudoscorpiones</taxon>
        <taxon>Cheliferoidea</taxon>
        <taxon>Chernetidae</taxon>
        <taxon>Cordylochernes</taxon>
    </lineage>
</organism>
<evidence type="ECO:0000313" key="1">
    <source>
        <dbReference type="EMBL" id="UYV64006.1"/>
    </source>
</evidence>
<proteinExistence type="predicted"/>
<evidence type="ECO:0000313" key="2">
    <source>
        <dbReference type="Proteomes" id="UP001235939"/>
    </source>
</evidence>
<reference evidence="1 2" key="1">
    <citation type="submission" date="2022-01" db="EMBL/GenBank/DDBJ databases">
        <title>A chromosomal length assembly of Cordylochernes scorpioides.</title>
        <authorList>
            <person name="Zeh D."/>
            <person name="Zeh J."/>
        </authorList>
    </citation>
    <scope>NUCLEOTIDE SEQUENCE [LARGE SCALE GENOMIC DNA]</scope>
    <source>
        <strain evidence="1">IN4F17</strain>
        <tissue evidence="1">Whole Body</tissue>
    </source>
</reference>